<dbReference type="InterPro" id="IPR001360">
    <property type="entry name" value="Glyco_hydro_1"/>
</dbReference>
<evidence type="ECO:0000256" key="8">
    <source>
        <dbReference type="ARBA" id="ARBA00023326"/>
    </source>
</evidence>
<proteinExistence type="inferred from homology"/>
<evidence type="ECO:0000256" key="7">
    <source>
        <dbReference type="ARBA" id="ARBA00023295"/>
    </source>
</evidence>
<evidence type="ECO:0000256" key="3">
    <source>
        <dbReference type="ARBA" id="ARBA00012744"/>
    </source>
</evidence>
<evidence type="ECO:0000256" key="6">
    <source>
        <dbReference type="ARBA" id="ARBA00023277"/>
    </source>
</evidence>
<name>A0A7C3KGR6_9CYAN</name>
<dbReference type="SUPFAM" id="SSF51445">
    <property type="entry name" value="(Trans)glycosidases"/>
    <property type="match status" value="1"/>
</dbReference>
<reference evidence="12" key="1">
    <citation type="journal article" date="2020" name="mSystems">
        <title>Genome- and Community-Level Interaction Insights into Carbon Utilization and Element Cycling Functions of Hydrothermarchaeota in Hydrothermal Sediment.</title>
        <authorList>
            <person name="Zhou Z."/>
            <person name="Liu Y."/>
            <person name="Xu W."/>
            <person name="Pan J."/>
            <person name="Luo Z.H."/>
            <person name="Li M."/>
        </authorList>
    </citation>
    <scope>NUCLEOTIDE SEQUENCE [LARGE SCALE GENOMIC DNA]</scope>
    <source>
        <strain evidence="12">SpSt-418</strain>
    </source>
</reference>
<feature type="binding site" evidence="10">
    <location>
        <position position="167"/>
    </location>
    <ligand>
        <name>substrate</name>
    </ligand>
</feature>
<keyword evidence="5" id="KW-0136">Cellulose degradation</keyword>
<feature type="binding site" evidence="10">
    <location>
        <begin position="418"/>
        <end position="419"/>
    </location>
    <ligand>
        <name>substrate</name>
    </ligand>
</feature>
<dbReference type="FunFam" id="3.20.20.80:FF:000004">
    <property type="entry name" value="Beta-glucosidase 6-phospho-beta-glucosidase"/>
    <property type="match status" value="1"/>
</dbReference>
<feature type="binding site" evidence="10">
    <location>
        <position position="122"/>
    </location>
    <ligand>
        <name>substrate</name>
    </ligand>
</feature>
<evidence type="ECO:0000256" key="1">
    <source>
        <dbReference type="ARBA" id="ARBA00000448"/>
    </source>
</evidence>
<dbReference type="PANTHER" id="PTHR10353">
    <property type="entry name" value="GLYCOSYL HYDROLASE"/>
    <property type="match status" value="1"/>
</dbReference>
<feature type="binding site" evidence="10">
    <location>
        <position position="21"/>
    </location>
    <ligand>
        <name>substrate</name>
    </ligand>
</feature>
<dbReference type="NCBIfam" id="TIGR03356">
    <property type="entry name" value="BGL"/>
    <property type="match status" value="1"/>
</dbReference>
<feature type="binding site" evidence="10">
    <location>
        <position position="304"/>
    </location>
    <ligand>
        <name>substrate</name>
    </ligand>
</feature>
<evidence type="ECO:0000256" key="11">
    <source>
        <dbReference type="RuleBase" id="RU361175"/>
    </source>
</evidence>
<accession>A0A7C3KGR6</accession>
<evidence type="ECO:0000256" key="10">
    <source>
        <dbReference type="PIRSR" id="PIRSR617736-2"/>
    </source>
</evidence>
<dbReference type="InterPro" id="IPR017736">
    <property type="entry name" value="Glyco_hydro_1_beta-glucosidase"/>
</dbReference>
<organism evidence="12">
    <name type="scientific">Oscillatoriales cyanobacterium SpSt-418</name>
    <dbReference type="NCBI Taxonomy" id="2282169"/>
    <lineage>
        <taxon>Bacteria</taxon>
        <taxon>Bacillati</taxon>
        <taxon>Cyanobacteriota</taxon>
        <taxon>Cyanophyceae</taxon>
        <taxon>Oscillatoriophycideae</taxon>
        <taxon>Oscillatoriales</taxon>
    </lineage>
</organism>
<dbReference type="PANTHER" id="PTHR10353:SF36">
    <property type="entry name" value="LP05116P"/>
    <property type="match status" value="1"/>
</dbReference>
<dbReference type="EC" id="3.2.1.21" evidence="3 11"/>
<keyword evidence="4 11" id="KW-0378">Hydrolase</keyword>
<protein>
    <recommendedName>
        <fullName evidence="3 11">Beta-glucosidase</fullName>
        <ecNumber evidence="3 11">3.2.1.21</ecNumber>
    </recommendedName>
</protein>
<dbReference type="GO" id="GO:0008422">
    <property type="term" value="F:beta-glucosidase activity"/>
    <property type="evidence" value="ECO:0007669"/>
    <property type="project" value="UniProtKB-EC"/>
</dbReference>
<feature type="binding site" evidence="10">
    <location>
        <position position="411"/>
    </location>
    <ligand>
        <name>substrate</name>
    </ligand>
</feature>
<dbReference type="InterPro" id="IPR017853">
    <property type="entry name" value="GH"/>
</dbReference>
<evidence type="ECO:0000313" key="12">
    <source>
        <dbReference type="EMBL" id="HFM99890.1"/>
    </source>
</evidence>
<comment type="similarity">
    <text evidence="2 11">Belongs to the glycosyl hydrolase 1 family.</text>
</comment>
<dbReference type="GO" id="GO:0030245">
    <property type="term" value="P:cellulose catabolic process"/>
    <property type="evidence" value="ECO:0007669"/>
    <property type="project" value="UniProtKB-KW"/>
</dbReference>
<keyword evidence="7 11" id="KW-0326">Glycosidase</keyword>
<feature type="active site" description="Proton donor" evidence="9">
    <location>
        <position position="168"/>
    </location>
</feature>
<evidence type="ECO:0000256" key="5">
    <source>
        <dbReference type="ARBA" id="ARBA00023001"/>
    </source>
</evidence>
<gene>
    <name evidence="12" type="ORF">ENR64_19475</name>
</gene>
<sequence length="458" mass="51765">MTSYYQFPSNFAWGVATAAYQIEGAVNEGGRKPSVWDTFSARPGAVLNGDTGAIACNHYHLYEEDVRLMAQLGVRNYRFSIAWSRIVPDGRGQVNEAGIDFYRRLVDTLLKYGITPHATLFHWDSPQALEDRYGSWQSREMAYDFADYVTAVVKRLGDRVTHWMTLNEIICFTHLGYSHTGTPPHAPGTTVKTNKEVWQTSHHALLAHGLGCQAIRAATRRPCTVALVDNPAIPVPISETPANIDAAFKALYRLGTNGGILIPALTGAYTPQLLTDLGADAPEIRDGDLNIIHQPLDAFGLNIYTGSYVRASDSDRGYEELHLSDHYPRLNMPWLWMLPDALYWGVRHLTEALGQPNLPIFITENGCAAWDTVNAHGEVVDTERILYLRNYLRAAHRAIQEGYPLRGYFLWSLLDNFEWAWGYDRRFGLTYVDYDTQERIPKASFNWYAECIKQNRVV</sequence>
<feature type="active site" description="Nucleophile" evidence="9">
    <location>
        <position position="364"/>
    </location>
</feature>
<keyword evidence="6" id="KW-0119">Carbohydrate metabolism</keyword>
<dbReference type="Pfam" id="PF00232">
    <property type="entry name" value="Glyco_hydro_1"/>
    <property type="match status" value="1"/>
</dbReference>
<dbReference type="AlphaFoldDB" id="A0A7C3KGR6"/>
<dbReference type="EMBL" id="DSRU01000277">
    <property type="protein sequence ID" value="HFM99890.1"/>
    <property type="molecule type" value="Genomic_DNA"/>
</dbReference>
<evidence type="ECO:0000256" key="2">
    <source>
        <dbReference type="ARBA" id="ARBA00010838"/>
    </source>
</evidence>
<evidence type="ECO:0000256" key="4">
    <source>
        <dbReference type="ARBA" id="ARBA00022801"/>
    </source>
</evidence>
<dbReference type="Gene3D" id="3.20.20.80">
    <property type="entry name" value="Glycosidases"/>
    <property type="match status" value="1"/>
</dbReference>
<dbReference type="PRINTS" id="PR00131">
    <property type="entry name" value="GLHYDRLASE1"/>
</dbReference>
<comment type="caution">
    <text evidence="12">The sequence shown here is derived from an EMBL/GenBank/DDBJ whole genome shotgun (WGS) entry which is preliminary data.</text>
</comment>
<comment type="catalytic activity">
    <reaction evidence="1 11">
        <text>Hydrolysis of terminal, non-reducing beta-D-glucosyl residues with release of beta-D-glucose.</text>
        <dbReference type="EC" id="3.2.1.21"/>
    </reaction>
</comment>
<dbReference type="GO" id="GO:0005829">
    <property type="term" value="C:cytosol"/>
    <property type="evidence" value="ECO:0007669"/>
    <property type="project" value="TreeGrafter"/>
</dbReference>
<evidence type="ECO:0000256" key="9">
    <source>
        <dbReference type="PIRSR" id="PIRSR617736-1"/>
    </source>
</evidence>
<dbReference type="PROSITE" id="PS00653">
    <property type="entry name" value="GLYCOSYL_HYDROL_F1_2"/>
    <property type="match status" value="1"/>
</dbReference>
<keyword evidence="8" id="KW-0624">Polysaccharide degradation</keyword>
<dbReference type="InterPro" id="IPR033132">
    <property type="entry name" value="GH_1_N_CS"/>
</dbReference>